<dbReference type="Proteomes" id="UP000271098">
    <property type="component" value="Unassembled WGS sequence"/>
</dbReference>
<keyword evidence="4" id="KW-1133">Transmembrane helix</keyword>
<keyword evidence="4" id="KW-0812">Transmembrane</keyword>
<dbReference type="PROSITE" id="PS50835">
    <property type="entry name" value="IG_LIKE"/>
    <property type="match status" value="1"/>
</dbReference>
<evidence type="ECO:0000313" key="8">
    <source>
        <dbReference type="WBParaSite" id="GPUH_0000477101-mRNA-1"/>
    </source>
</evidence>
<dbReference type="PANTHER" id="PTHR45080">
    <property type="entry name" value="CONTACTIN 5"/>
    <property type="match status" value="1"/>
</dbReference>
<evidence type="ECO:0000256" key="3">
    <source>
        <dbReference type="ARBA" id="ARBA00023319"/>
    </source>
</evidence>
<reference evidence="6 7" key="2">
    <citation type="submission" date="2018-11" db="EMBL/GenBank/DDBJ databases">
        <authorList>
            <consortium name="Pathogen Informatics"/>
        </authorList>
    </citation>
    <scope>NUCLEOTIDE SEQUENCE [LARGE SCALE GENOMIC DNA]</scope>
</reference>
<gene>
    <name evidence="6" type="ORF">GPUH_LOCUS4762</name>
</gene>
<dbReference type="InterPro" id="IPR007110">
    <property type="entry name" value="Ig-like_dom"/>
</dbReference>
<evidence type="ECO:0000313" key="7">
    <source>
        <dbReference type="Proteomes" id="UP000271098"/>
    </source>
</evidence>
<keyword evidence="7" id="KW-1185">Reference proteome</keyword>
<sequence length="112" mass="12526">MEDQDRYTCTAKNAFGHQDKTIVLLVTGLVSPVLGHVSPEEQLIQGEELRLSCVVVLGTPKPTLRWYKDGVPLRSSAYVTGSAENFFSNKDYRSIVITVIMLYGYSIRVVMI</sequence>
<keyword evidence="2" id="KW-1015">Disulfide bond</keyword>
<dbReference type="SUPFAM" id="SSF48726">
    <property type="entry name" value="Immunoglobulin"/>
    <property type="match status" value="1"/>
</dbReference>
<protein>
    <submittedName>
        <fullName evidence="8">Ig-like domain-containing protein</fullName>
    </submittedName>
</protein>
<dbReference type="InterPro" id="IPR036179">
    <property type="entry name" value="Ig-like_dom_sf"/>
</dbReference>
<dbReference type="EMBL" id="UYRT01009348">
    <property type="protein sequence ID" value="VDK47180.1"/>
    <property type="molecule type" value="Genomic_DNA"/>
</dbReference>
<evidence type="ECO:0000256" key="4">
    <source>
        <dbReference type="SAM" id="Phobius"/>
    </source>
</evidence>
<dbReference type="WBParaSite" id="GPUH_0000477101-mRNA-1">
    <property type="protein sequence ID" value="GPUH_0000477101-mRNA-1"/>
    <property type="gene ID" value="GPUH_0000477101"/>
</dbReference>
<organism evidence="8">
    <name type="scientific">Gongylonema pulchrum</name>
    <dbReference type="NCBI Taxonomy" id="637853"/>
    <lineage>
        <taxon>Eukaryota</taxon>
        <taxon>Metazoa</taxon>
        <taxon>Ecdysozoa</taxon>
        <taxon>Nematoda</taxon>
        <taxon>Chromadorea</taxon>
        <taxon>Rhabditida</taxon>
        <taxon>Spirurina</taxon>
        <taxon>Spiruromorpha</taxon>
        <taxon>Spiruroidea</taxon>
        <taxon>Gongylonematidae</taxon>
        <taxon>Gongylonema</taxon>
    </lineage>
</organism>
<dbReference type="GO" id="GO:0005886">
    <property type="term" value="C:plasma membrane"/>
    <property type="evidence" value="ECO:0007669"/>
    <property type="project" value="TreeGrafter"/>
</dbReference>
<feature type="domain" description="Ig-like" evidence="5">
    <location>
        <begin position="32"/>
        <end position="70"/>
    </location>
</feature>
<evidence type="ECO:0000313" key="6">
    <source>
        <dbReference type="EMBL" id="VDK47180.1"/>
    </source>
</evidence>
<dbReference type="OrthoDB" id="5985519at2759"/>
<dbReference type="Gene3D" id="2.60.40.10">
    <property type="entry name" value="Immunoglobulins"/>
    <property type="match status" value="1"/>
</dbReference>
<keyword evidence="4" id="KW-0472">Membrane</keyword>
<evidence type="ECO:0000256" key="2">
    <source>
        <dbReference type="ARBA" id="ARBA00023157"/>
    </source>
</evidence>
<proteinExistence type="predicted"/>
<evidence type="ECO:0000259" key="5">
    <source>
        <dbReference type="PROSITE" id="PS50835"/>
    </source>
</evidence>
<keyword evidence="3" id="KW-0393">Immunoglobulin domain</keyword>
<name>A0A183D7S3_9BILA</name>
<evidence type="ECO:0000256" key="1">
    <source>
        <dbReference type="ARBA" id="ARBA00022729"/>
    </source>
</evidence>
<keyword evidence="1" id="KW-0732">Signal</keyword>
<dbReference type="InterPro" id="IPR013783">
    <property type="entry name" value="Ig-like_fold"/>
</dbReference>
<reference evidence="8" key="1">
    <citation type="submission" date="2016-06" db="UniProtKB">
        <authorList>
            <consortium name="WormBaseParasite"/>
        </authorList>
    </citation>
    <scope>IDENTIFICATION</scope>
</reference>
<dbReference type="PANTHER" id="PTHR45080:SF8">
    <property type="entry name" value="IG-LIKE DOMAIN-CONTAINING PROTEIN"/>
    <property type="match status" value="1"/>
</dbReference>
<accession>A0A183D7S3</accession>
<dbReference type="AlphaFoldDB" id="A0A183D7S3"/>
<feature type="transmembrane region" description="Helical" evidence="4">
    <location>
        <begin position="92"/>
        <end position="111"/>
    </location>
</feature>
<dbReference type="InterPro" id="IPR050958">
    <property type="entry name" value="Cell_Adh-Cytoskel_Orgn"/>
</dbReference>
<dbReference type="Pfam" id="PF13927">
    <property type="entry name" value="Ig_3"/>
    <property type="match status" value="1"/>
</dbReference>
<dbReference type="GO" id="GO:0007156">
    <property type="term" value="P:homophilic cell adhesion via plasma membrane adhesion molecules"/>
    <property type="evidence" value="ECO:0007669"/>
    <property type="project" value="TreeGrafter"/>
</dbReference>